<evidence type="ECO:0000313" key="2">
    <source>
        <dbReference type="EMBL" id="NCU16917.1"/>
    </source>
</evidence>
<dbReference type="InterPro" id="IPR020205">
    <property type="entry name" value="Uncharacterised_YwnF_TM"/>
</dbReference>
<gene>
    <name evidence="2" type="ORF">GW534_03905</name>
</gene>
<feature type="transmembrane region" description="Helical" evidence="1">
    <location>
        <begin position="34"/>
        <end position="56"/>
    </location>
</feature>
<keyword evidence="1" id="KW-1133">Transmembrane helix</keyword>
<name>A0ABX0A0I2_9BACI</name>
<dbReference type="RefSeq" id="WP_161919746.1">
    <property type="nucleotide sequence ID" value="NZ_JAACYS010000010.1"/>
</dbReference>
<protein>
    <recommendedName>
        <fullName evidence="4">DUF5392 family protein</fullName>
    </recommendedName>
</protein>
<reference evidence="2 3" key="1">
    <citation type="submission" date="2020-01" db="EMBL/GenBank/DDBJ databases">
        <title>A novel Bacillus sp. from Pasinler.</title>
        <authorList>
            <person name="Adiguzel A."/>
            <person name="Ay H."/>
            <person name="Baltaci M.O."/>
        </authorList>
    </citation>
    <scope>NUCLEOTIDE SEQUENCE [LARGE SCALE GENOMIC DNA]</scope>
    <source>
        <strain evidence="2 3">P1</strain>
    </source>
</reference>
<feature type="transmembrane region" description="Helical" evidence="1">
    <location>
        <begin position="62"/>
        <end position="80"/>
    </location>
</feature>
<dbReference type="Proteomes" id="UP000743899">
    <property type="component" value="Unassembled WGS sequence"/>
</dbReference>
<evidence type="ECO:0000256" key="1">
    <source>
        <dbReference type="SAM" id="Phobius"/>
    </source>
</evidence>
<evidence type="ECO:0008006" key="4">
    <source>
        <dbReference type="Google" id="ProtNLM"/>
    </source>
</evidence>
<comment type="caution">
    <text evidence="2">The sequence shown here is derived from an EMBL/GenBank/DDBJ whole genome shotgun (WGS) entry which is preliminary data.</text>
</comment>
<sequence>MDNFLMNSFPENIKKEIEQIQKLILPLAKKTSKYMFWTFPLIGIAVLNLIMLLFFTPKDTDIYIMLFIFAIVGAFGFALLKEAKINRKEIQNIGLRYIKDRINKSTIMTEERKKHYLRIVSDKPVAAMENFVKFLQEEDRIKRMRYFNDFRSDSDEE</sequence>
<keyword evidence="1" id="KW-0472">Membrane</keyword>
<keyword evidence="3" id="KW-1185">Reference proteome</keyword>
<organism evidence="2 3">
    <name type="scientific">Pallidibacillus pasinlerensis</name>
    <dbReference type="NCBI Taxonomy" id="2703818"/>
    <lineage>
        <taxon>Bacteria</taxon>
        <taxon>Bacillati</taxon>
        <taxon>Bacillota</taxon>
        <taxon>Bacilli</taxon>
        <taxon>Bacillales</taxon>
        <taxon>Bacillaceae</taxon>
        <taxon>Pallidibacillus</taxon>
    </lineage>
</organism>
<dbReference type="Pfam" id="PF17370">
    <property type="entry name" value="DUF5392"/>
    <property type="match status" value="1"/>
</dbReference>
<keyword evidence="1" id="KW-0812">Transmembrane</keyword>
<dbReference type="EMBL" id="JAACYS010000010">
    <property type="protein sequence ID" value="NCU16917.1"/>
    <property type="molecule type" value="Genomic_DNA"/>
</dbReference>
<proteinExistence type="predicted"/>
<evidence type="ECO:0000313" key="3">
    <source>
        <dbReference type="Proteomes" id="UP000743899"/>
    </source>
</evidence>
<accession>A0ABX0A0I2</accession>